<dbReference type="InterPro" id="IPR051167">
    <property type="entry name" value="Prolyl_oligopep/macrocyclase"/>
</dbReference>
<sequence length="707" mass="78140">MVAREFRMIQRRDLLLWSLTAGVSSTWGQANPDPNAWLETLESPEALGWVNGQNADALALIAKDPDFARRRRETLAALSSSSNIQFVSRQGEHLYNFFRSARRPHGMWRRTTLEEYAREQPSWQTLLNVDDLAREEARNLVYEGANVDAGSQRALVYFSSGGEDKLELREFDLKQRGFVADGFKAPTAKQSISWFGPDELLIARATPDSQTTSGYAMVLRRWKRGTDLLAAPEVLRCAPGDVQVWGWARRGEQLPPAALLHRRIRFFENERFLLQADGPARQVDLPLDCNAWLDGEWLMVGLRNPWTTAGRTYPEGSLLTIPLAQALEAKREIHLLFEGAGRRRLVRTERVKSGFVVAASDNLRPQLVFHRRTAEGFRATPLPAPEFGVLNINADQPDKSNRFWMTTQAPISPQLYALVDAEAPAAPVLAKSAPHAFDASALAVQQFEARAPDGTPVPYTVVAPKNRTGPVPAVLYGYGGFGLTVDLEYQRMAGINWLQYGGALVLAHIRGGGEFGQAWTNAAKGPLRQVGFDDFIAVAQDAVTRGITTPKQLGIYGASNGGALVTAVLVQRPELFGAVVSRVPLTDMLGFTRLFAGPSWIEEYGDPARPADRAVLAKWSPYQNATKADGGKTYPPTLFIGNRNDDRVHPAHARKMVAQMRSLGHGSTWLYEETSGGHSGRSDPNIYALREALIYSFMRLQLAKPGA</sequence>
<dbReference type="GO" id="GO:0070012">
    <property type="term" value="F:oligopeptidase activity"/>
    <property type="evidence" value="ECO:0007669"/>
    <property type="project" value="TreeGrafter"/>
</dbReference>
<accession>A0A562ZQ26</accession>
<keyword evidence="7" id="KW-1185">Reference proteome</keyword>
<dbReference type="GO" id="GO:0005829">
    <property type="term" value="C:cytosol"/>
    <property type="evidence" value="ECO:0007669"/>
    <property type="project" value="TreeGrafter"/>
</dbReference>
<dbReference type="InterPro" id="IPR001375">
    <property type="entry name" value="Peptidase_S9_cat"/>
</dbReference>
<dbReference type="GO" id="GO:0004252">
    <property type="term" value="F:serine-type endopeptidase activity"/>
    <property type="evidence" value="ECO:0007669"/>
    <property type="project" value="InterPro"/>
</dbReference>
<gene>
    <name evidence="6" type="ORF">FN976_14140</name>
</gene>
<evidence type="ECO:0000259" key="4">
    <source>
        <dbReference type="Pfam" id="PF00326"/>
    </source>
</evidence>
<dbReference type="PANTHER" id="PTHR42881">
    <property type="entry name" value="PROLYL ENDOPEPTIDASE"/>
    <property type="match status" value="1"/>
</dbReference>
<dbReference type="AlphaFoldDB" id="A0A562ZQ26"/>
<keyword evidence="1" id="KW-0645">Protease</keyword>
<dbReference type="EMBL" id="VOBQ01000011">
    <property type="protein sequence ID" value="TWO70692.1"/>
    <property type="molecule type" value="Genomic_DNA"/>
</dbReference>
<dbReference type="Pfam" id="PF02897">
    <property type="entry name" value="Peptidase_S9_N"/>
    <property type="match status" value="1"/>
</dbReference>
<evidence type="ECO:0000259" key="5">
    <source>
        <dbReference type="Pfam" id="PF02897"/>
    </source>
</evidence>
<protein>
    <submittedName>
        <fullName evidence="6">S9 family peptidase</fullName>
    </submittedName>
</protein>
<feature type="domain" description="Peptidase S9A N-terminal" evidence="5">
    <location>
        <begin position="27"/>
        <end position="215"/>
    </location>
</feature>
<evidence type="ECO:0000256" key="1">
    <source>
        <dbReference type="ARBA" id="ARBA00022670"/>
    </source>
</evidence>
<comment type="caution">
    <text evidence="6">The sequence shown here is derived from an EMBL/GenBank/DDBJ whole genome shotgun (WGS) entry which is preliminary data.</text>
</comment>
<keyword evidence="2" id="KW-0378">Hydrolase</keyword>
<evidence type="ECO:0000256" key="2">
    <source>
        <dbReference type="ARBA" id="ARBA00022801"/>
    </source>
</evidence>
<dbReference type="SUPFAM" id="SSF50993">
    <property type="entry name" value="Peptidase/esterase 'gauge' domain"/>
    <property type="match status" value="1"/>
</dbReference>
<dbReference type="InterPro" id="IPR002470">
    <property type="entry name" value="Peptidase_S9A"/>
</dbReference>
<evidence type="ECO:0000313" key="6">
    <source>
        <dbReference type="EMBL" id="TWO70692.1"/>
    </source>
</evidence>
<name>A0A562ZQ26_9BURK</name>
<dbReference type="Gene3D" id="2.130.10.120">
    <property type="entry name" value="Prolyl oligopeptidase, N-terminal domain"/>
    <property type="match status" value="1"/>
</dbReference>
<reference evidence="6 7" key="1">
    <citation type="submission" date="2019-07" db="EMBL/GenBank/DDBJ databases">
        <title>Caenimonas sedimenti sp. nov., isolated from activated sludge.</title>
        <authorList>
            <person name="Xu J."/>
        </authorList>
    </citation>
    <scope>NUCLEOTIDE SEQUENCE [LARGE SCALE GENOMIC DNA]</scope>
    <source>
        <strain evidence="6 7">HX-9-20</strain>
    </source>
</reference>
<dbReference type="InterPro" id="IPR023302">
    <property type="entry name" value="Pept_S9A_N"/>
</dbReference>
<feature type="domain" description="Peptidase S9 prolyl oligopeptidase catalytic" evidence="4">
    <location>
        <begin position="495"/>
        <end position="702"/>
    </location>
</feature>
<dbReference type="Pfam" id="PF00326">
    <property type="entry name" value="Peptidase_S9"/>
    <property type="match status" value="1"/>
</dbReference>
<dbReference type="InterPro" id="IPR029058">
    <property type="entry name" value="AB_hydrolase_fold"/>
</dbReference>
<keyword evidence="3" id="KW-0720">Serine protease</keyword>
<evidence type="ECO:0000313" key="7">
    <source>
        <dbReference type="Proteomes" id="UP000318199"/>
    </source>
</evidence>
<dbReference type="PANTHER" id="PTHR42881:SF13">
    <property type="entry name" value="PROLYL ENDOPEPTIDASE"/>
    <property type="match status" value="1"/>
</dbReference>
<evidence type="ECO:0000256" key="3">
    <source>
        <dbReference type="ARBA" id="ARBA00022825"/>
    </source>
</evidence>
<dbReference type="Gene3D" id="3.40.50.1820">
    <property type="entry name" value="alpha/beta hydrolase"/>
    <property type="match status" value="1"/>
</dbReference>
<dbReference type="Proteomes" id="UP000318199">
    <property type="component" value="Unassembled WGS sequence"/>
</dbReference>
<dbReference type="GO" id="GO:0006508">
    <property type="term" value="P:proteolysis"/>
    <property type="evidence" value="ECO:0007669"/>
    <property type="project" value="UniProtKB-KW"/>
</dbReference>
<proteinExistence type="predicted"/>
<dbReference type="SUPFAM" id="SSF53474">
    <property type="entry name" value="alpha/beta-Hydrolases"/>
    <property type="match status" value="1"/>
</dbReference>
<dbReference type="OrthoDB" id="9801421at2"/>
<dbReference type="PRINTS" id="PR00862">
    <property type="entry name" value="PROLIGOPTASE"/>
</dbReference>
<organism evidence="6 7">
    <name type="scientific">Caenimonas sedimenti</name>
    <dbReference type="NCBI Taxonomy" id="2596921"/>
    <lineage>
        <taxon>Bacteria</taxon>
        <taxon>Pseudomonadati</taxon>
        <taxon>Pseudomonadota</taxon>
        <taxon>Betaproteobacteria</taxon>
        <taxon>Burkholderiales</taxon>
        <taxon>Comamonadaceae</taxon>
        <taxon>Caenimonas</taxon>
    </lineage>
</organism>